<dbReference type="InterPro" id="IPR024759">
    <property type="entry name" value="UvrB_YAD/RRR_dom"/>
</dbReference>
<evidence type="ECO:0000256" key="10">
    <source>
        <dbReference type="ARBA" id="ARBA00026033"/>
    </source>
</evidence>
<evidence type="ECO:0000256" key="9">
    <source>
        <dbReference type="ARBA" id="ARBA00023204"/>
    </source>
</evidence>
<evidence type="ECO:0000256" key="8">
    <source>
        <dbReference type="ARBA" id="ARBA00022881"/>
    </source>
</evidence>
<evidence type="ECO:0000256" key="11">
    <source>
        <dbReference type="ARBA" id="ARBA00029504"/>
    </source>
</evidence>
<dbReference type="PROSITE" id="PS51192">
    <property type="entry name" value="HELICASE_ATP_BIND_1"/>
    <property type="match status" value="1"/>
</dbReference>
<organism evidence="18 19">
    <name type="scientific">Galbitalea soli</name>
    <dbReference type="NCBI Taxonomy" id="1268042"/>
    <lineage>
        <taxon>Bacteria</taxon>
        <taxon>Bacillati</taxon>
        <taxon>Actinomycetota</taxon>
        <taxon>Actinomycetes</taxon>
        <taxon>Micrococcales</taxon>
        <taxon>Microbacteriaceae</taxon>
        <taxon>Galbitalea</taxon>
    </lineage>
</organism>
<dbReference type="InterPro" id="IPR001943">
    <property type="entry name" value="UVR_dom"/>
</dbReference>
<dbReference type="AlphaFoldDB" id="A0A7C9TNB0"/>
<evidence type="ECO:0000313" key="19">
    <source>
        <dbReference type="Proteomes" id="UP000479756"/>
    </source>
</evidence>
<dbReference type="InterPro" id="IPR027417">
    <property type="entry name" value="P-loop_NTPase"/>
</dbReference>
<protein>
    <recommendedName>
        <fullName evidence="11 12">UvrABC system protein B</fullName>
        <shortName evidence="12">Protein UvrB</shortName>
    </recommendedName>
    <alternativeName>
        <fullName evidence="12">Excinuclease ABC subunit B</fullName>
    </alternativeName>
</protein>
<dbReference type="PROSITE" id="PS51194">
    <property type="entry name" value="HELICASE_CTER"/>
    <property type="match status" value="1"/>
</dbReference>
<evidence type="ECO:0000256" key="3">
    <source>
        <dbReference type="ARBA" id="ARBA00022490"/>
    </source>
</evidence>
<dbReference type="Pfam" id="PF02151">
    <property type="entry name" value="UVR"/>
    <property type="match status" value="1"/>
</dbReference>
<dbReference type="Pfam" id="PF12344">
    <property type="entry name" value="UvrB"/>
    <property type="match status" value="1"/>
</dbReference>
<evidence type="ECO:0000256" key="7">
    <source>
        <dbReference type="ARBA" id="ARBA00022840"/>
    </source>
</evidence>
<feature type="domain" description="Helicase ATP-binding" evidence="16">
    <location>
        <begin position="31"/>
        <end position="166"/>
    </location>
</feature>
<dbReference type="Pfam" id="PF00271">
    <property type="entry name" value="Helicase_C"/>
    <property type="match status" value="1"/>
</dbReference>
<dbReference type="GO" id="GO:0016887">
    <property type="term" value="F:ATP hydrolysis activity"/>
    <property type="evidence" value="ECO:0007669"/>
    <property type="project" value="InterPro"/>
</dbReference>
<dbReference type="Gene3D" id="4.10.860.10">
    <property type="entry name" value="UVR domain"/>
    <property type="match status" value="1"/>
</dbReference>
<keyword evidence="6 12" id="KW-0228">DNA excision</keyword>
<keyword evidence="12 13" id="KW-0742">SOS response</keyword>
<dbReference type="PROSITE" id="PS50151">
    <property type="entry name" value="UVR"/>
    <property type="match status" value="1"/>
</dbReference>
<evidence type="ECO:0000256" key="12">
    <source>
        <dbReference type="HAMAP-Rule" id="MF_00204"/>
    </source>
</evidence>
<dbReference type="InterPro" id="IPR001650">
    <property type="entry name" value="Helicase_C-like"/>
</dbReference>
<keyword evidence="3 12" id="KW-0963">Cytoplasm</keyword>
<evidence type="ECO:0000256" key="2">
    <source>
        <dbReference type="ARBA" id="ARBA00008533"/>
    </source>
</evidence>
<feature type="domain" description="UVR" evidence="15">
    <location>
        <begin position="642"/>
        <end position="677"/>
    </location>
</feature>
<dbReference type="SMART" id="SM00490">
    <property type="entry name" value="HELICc"/>
    <property type="match status" value="1"/>
</dbReference>
<evidence type="ECO:0000256" key="14">
    <source>
        <dbReference type="SAM" id="Coils"/>
    </source>
</evidence>
<dbReference type="GO" id="GO:0003677">
    <property type="term" value="F:DNA binding"/>
    <property type="evidence" value="ECO:0007669"/>
    <property type="project" value="UniProtKB-UniRule"/>
</dbReference>
<proteinExistence type="inferred from homology"/>
<feature type="coiled-coil region" evidence="14">
    <location>
        <begin position="657"/>
        <end position="684"/>
    </location>
</feature>
<evidence type="ECO:0000313" key="18">
    <source>
        <dbReference type="EMBL" id="NEM90176.1"/>
    </source>
</evidence>
<keyword evidence="19" id="KW-1185">Reference proteome</keyword>
<dbReference type="GO" id="GO:0006289">
    <property type="term" value="P:nucleotide-excision repair"/>
    <property type="evidence" value="ECO:0007669"/>
    <property type="project" value="UniProtKB-UniRule"/>
</dbReference>
<dbReference type="InterPro" id="IPR014001">
    <property type="entry name" value="Helicase_ATP-bd"/>
</dbReference>
<dbReference type="InterPro" id="IPR004807">
    <property type="entry name" value="UvrB"/>
</dbReference>
<evidence type="ECO:0000256" key="1">
    <source>
        <dbReference type="ARBA" id="ARBA00004496"/>
    </source>
</evidence>
<feature type="domain" description="Helicase C-terminal" evidence="17">
    <location>
        <begin position="434"/>
        <end position="600"/>
    </location>
</feature>
<keyword evidence="7 12" id="KW-0067">ATP-binding</keyword>
<evidence type="ECO:0000259" key="17">
    <source>
        <dbReference type="PROSITE" id="PS51194"/>
    </source>
</evidence>
<dbReference type="CDD" id="cd17916">
    <property type="entry name" value="DEXHc_UvrB"/>
    <property type="match status" value="1"/>
</dbReference>
<dbReference type="SUPFAM" id="SSF46600">
    <property type="entry name" value="C-terminal UvrC-binding domain of UvrB"/>
    <property type="match status" value="1"/>
</dbReference>
<feature type="binding site" evidence="12">
    <location>
        <begin position="44"/>
        <end position="51"/>
    </location>
    <ligand>
        <name>ATP</name>
        <dbReference type="ChEBI" id="CHEBI:30616"/>
    </ligand>
</feature>
<keyword evidence="5 12" id="KW-0227">DNA damage</keyword>
<evidence type="ECO:0000256" key="5">
    <source>
        <dbReference type="ARBA" id="ARBA00022763"/>
    </source>
</evidence>
<dbReference type="SMART" id="SM00487">
    <property type="entry name" value="DEXDc"/>
    <property type="match status" value="1"/>
</dbReference>
<keyword evidence="4 12" id="KW-0547">Nucleotide-binding</keyword>
<evidence type="ECO:0000259" key="16">
    <source>
        <dbReference type="PROSITE" id="PS51192"/>
    </source>
</evidence>
<dbReference type="RefSeq" id="WP_163471849.1">
    <property type="nucleotide sequence ID" value="NZ_JAAGWZ010000001.1"/>
</dbReference>
<dbReference type="InterPro" id="IPR036876">
    <property type="entry name" value="UVR_dom_sf"/>
</dbReference>
<dbReference type="GO" id="GO:0009380">
    <property type="term" value="C:excinuclease repair complex"/>
    <property type="evidence" value="ECO:0007669"/>
    <property type="project" value="InterPro"/>
</dbReference>
<dbReference type="PANTHER" id="PTHR24029">
    <property type="entry name" value="UVRABC SYSTEM PROTEIN B"/>
    <property type="match status" value="1"/>
</dbReference>
<dbReference type="InterPro" id="IPR041471">
    <property type="entry name" value="UvrB_inter"/>
</dbReference>
<gene>
    <name evidence="12 18" type="primary">uvrB</name>
    <name evidence="18" type="ORF">G3T37_02250</name>
</gene>
<dbReference type="PANTHER" id="PTHR24029:SF0">
    <property type="entry name" value="UVRABC SYSTEM PROTEIN B"/>
    <property type="match status" value="1"/>
</dbReference>
<feature type="short sequence motif" description="Beta-hairpin" evidence="12">
    <location>
        <begin position="97"/>
        <end position="120"/>
    </location>
</feature>
<sequence>MQPTRAVHPFEVVSEYVPSGDQPQAIAELAGRINAGETDVVLLGATGTGKSATTAWLIEQVQRPTLVLAHNKTLAAQLANEFRELMPNNAVEYFVSYYDYYQPEAYVPQTDTFIEKDSSINAEVERLRHSTTNSLLSRRDVVVVSTVSCIYGLGAAEEYLDAMVALQVGERVGRDTLIRKFVAMQYQRNDVDFSRGKFRVRGDTIEIIPVYEEHAIRIELFGDEIEAIYALHPLTGEVLQRMEAVSVFPATHYAASPDTMKRAIVTIKQELAERLAELERQGKLLEAQRLRMRTTFDIEMMEQIGFCSGIENYSRHIDGRAPGEAPNCLLDYFPDDFLVVIDESHVTVPQIGAMYEGDASRKRTLVEHGFRLPSALDNRPLKWEEFLQRVGQKVYLSATPGRYEMGITDSVVEQIIRPTGLIDPEIVVKPSKGQIDDLLEQIRLRVARDERILVTTLTKKMAEELTGFLSEAGVRVRYLHSDVDTLRRVELLTELRAGVYDVLVGINLLREGLDLPEVSLVAILDADKEGFLRSSTSLIQTIGRAARNVSGEVHMYADVLTDSMKQAIEETNRRREKQVAYNLERGVDPQPLRKRIADITDILMREGADTAELLAGKQGKKRAPTPNLRREGLAAAGGNSLEEIIADLNAQMLAAAAELKFELAARLRDEVSELKKELRQMESAGHLR</sequence>
<dbReference type="Pfam" id="PF04851">
    <property type="entry name" value="ResIII"/>
    <property type="match status" value="1"/>
</dbReference>
<comment type="function">
    <text evidence="12">The UvrABC repair system catalyzes the recognition and processing of DNA lesions. A damage recognition complex composed of 2 UvrA and 2 UvrB subunits scans DNA for abnormalities. Upon binding of the UvrA(2)B(2) complex to a putative damaged site, the DNA wraps around one UvrB monomer. DNA wrap is dependent on ATP binding by UvrB and probably causes local melting of the DNA helix, facilitating insertion of UvrB beta-hairpin between the DNA strands. Then UvrB probes one DNA strand for the presence of a lesion. If a lesion is found the UvrA subunits dissociate and the UvrB-DNA preincision complex is formed. This complex is subsequently bound by UvrC and the second UvrB is released. If no lesion is found, the DNA wraps around the other UvrB subunit that will check the other stand for damage.</text>
</comment>
<accession>A0A7C9TNB0</accession>
<dbReference type="SUPFAM" id="SSF52540">
    <property type="entry name" value="P-loop containing nucleoside triphosphate hydrolases"/>
    <property type="match status" value="2"/>
</dbReference>
<dbReference type="NCBIfam" id="TIGR00631">
    <property type="entry name" value="uvrb"/>
    <property type="match status" value="1"/>
</dbReference>
<reference evidence="18 19" key="1">
    <citation type="journal article" date="2014" name="Int. J. Syst. Evol. Microbiol.">
        <title>Description of Galbitalea soli gen. nov., sp. nov., and Frondihabitans sucicola sp. nov.</title>
        <authorList>
            <person name="Kim S.J."/>
            <person name="Lim J.M."/>
            <person name="Ahn J.H."/>
            <person name="Weon H.Y."/>
            <person name="Hamada M."/>
            <person name="Suzuki K."/>
            <person name="Ahn T.Y."/>
            <person name="Kwon S.W."/>
        </authorList>
    </citation>
    <scope>NUCLEOTIDE SEQUENCE [LARGE SCALE GENOMIC DNA]</scope>
    <source>
        <strain evidence="18 19">NBRC 108727</strain>
    </source>
</reference>
<comment type="domain">
    <text evidence="12">The beta-hairpin motif is involved in DNA binding.</text>
</comment>
<keyword evidence="9 12" id="KW-0234">DNA repair</keyword>
<dbReference type="Proteomes" id="UP000479756">
    <property type="component" value="Unassembled WGS sequence"/>
</dbReference>
<comment type="subunit">
    <text evidence="10 12 13">Forms a heterotetramer with UvrA during the search for lesions. Interacts with UvrC in an incision complex.</text>
</comment>
<feature type="coiled-coil region" evidence="14">
    <location>
        <begin position="261"/>
        <end position="295"/>
    </location>
</feature>
<dbReference type="GO" id="GO:0005737">
    <property type="term" value="C:cytoplasm"/>
    <property type="evidence" value="ECO:0007669"/>
    <property type="project" value="UniProtKB-SubCell"/>
</dbReference>
<dbReference type="Gene3D" id="3.40.50.300">
    <property type="entry name" value="P-loop containing nucleotide triphosphate hydrolases"/>
    <property type="match status" value="3"/>
</dbReference>
<dbReference type="HAMAP" id="MF_00204">
    <property type="entry name" value="UvrB"/>
    <property type="match status" value="1"/>
</dbReference>
<evidence type="ECO:0000259" key="15">
    <source>
        <dbReference type="PROSITE" id="PS50151"/>
    </source>
</evidence>
<dbReference type="InterPro" id="IPR006935">
    <property type="entry name" value="Helicase/UvrB_N"/>
</dbReference>
<comment type="caution">
    <text evidence="18">The sequence shown here is derived from an EMBL/GenBank/DDBJ whole genome shotgun (WGS) entry which is preliminary data.</text>
</comment>
<dbReference type="Pfam" id="PF17757">
    <property type="entry name" value="UvrB_inter"/>
    <property type="match status" value="1"/>
</dbReference>
<keyword evidence="14" id="KW-0175">Coiled coil</keyword>
<dbReference type="EMBL" id="JAAGWZ010000001">
    <property type="protein sequence ID" value="NEM90176.1"/>
    <property type="molecule type" value="Genomic_DNA"/>
</dbReference>
<dbReference type="NCBIfam" id="NF003673">
    <property type="entry name" value="PRK05298.1"/>
    <property type="match status" value="1"/>
</dbReference>
<keyword evidence="8 12" id="KW-0267">Excision nuclease</keyword>
<name>A0A7C9TNB0_9MICO</name>
<evidence type="ECO:0000256" key="4">
    <source>
        <dbReference type="ARBA" id="ARBA00022741"/>
    </source>
</evidence>
<dbReference type="GO" id="GO:0009381">
    <property type="term" value="F:excinuclease ABC activity"/>
    <property type="evidence" value="ECO:0007669"/>
    <property type="project" value="UniProtKB-UniRule"/>
</dbReference>
<dbReference type="GO" id="GO:0009432">
    <property type="term" value="P:SOS response"/>
    <property type="evidence" value="ECO:0007669"/>
    <property type="project" value="UniProtKB-UniRule"/>
</dbReference>
<evidence type="ECO:0000256" key="13">
    <source>
        <dbReference type="RuleBase" id="RU003587"/>
    </source>
</evidence>
<comment type="subcellular location">
    <subcellularLocation>
        <location evidence="1 12 13">Cytoplasm</location>
    </subcellularLocation>
</comment>
<evidence type="ECO:0000256" key="6">
    <source>
        <dbReference type="ARBA" id="ARBA00022769"/>
    </source>
</evidence>
<comment type="similarity">
    <text evidence="2 12 13">Belongs to the UvrB family.</text>
</comment>
<dbReference type="GO" id="GO:0005524">
    <property type="term" value="F:ATP binding"/>
    <property type="evidence" value="ECO:0007669"/>
    <property type="project" value="UniProtKB-UniRule"/>
</dbReference>
<dbReference type="CDD" id="cd18790">
    <property type="entry name" value="SF2_C_UvrB"/>
    <property type="match status" value="1"/>
</dbReference>